<evidence type="ECO:0000313" key="3">
    <source>
        <dbReference type="Proteomes" id="UP000223034"/>
    </source>
</evidence>
<dbReference type="GO" id="GO:0004519">
    <property type="term" value="F:endonuclease activity"/>
    <property type="evidence" value="ECO:0007669"/>
    <property type="project" value="UniProtKB-KW"/>
</dbReference>
<dbReference type="EMBL" id="KY677846">
    <property type="protein sequence ID" value="ARB06868.1"/>
    <property type="molecule type" value="Genomic_DNA"/>
</dbReference>
<sequence>MNTEITQDLLRTYFDYKDGELFYKPTYKTPAGRISKKAGKSARLTPCNGYYRINVPRIGVQKEHRMIFLYHEGYLPEVVDHIDRDKENNRIENLRASNLQDNAINRSISKSNTSGIVGVHYDESYGKWVVTYRGKYFGRFDTKEEAAEVNANVRALDQTRINS</sequence>
<dbReference type="Pfam" id="PF13392">
    <property type="entry name" value="HNH_3"/>
    <property type="match status" value="1"/>
</dbReference>
<keyword evidence="3" id="KW-1185">Reference proteome</keyword>
<evidence type="ECO:0000313" key="2">
    <source>
        <dbReference type="EMBL" id="ARB06868.1"/>
    </source>
</evidence>
<proteinExistence type="predicted"/>
<keyword evidence="2" id="KW-0540">Nuclease</keyword>
<dbReference type="Proteomes" id="UP000223034">
    <property type="component" value="Segment"/>
</dbReference>
<organism evidence="2 3">
    <name type="scientific">Escherichia phage phiLLS</name>
    <dbReference type="NCBI Taxonomy" id="1965465"/>
    <lineage>
        <taxon>Viruses</taxon>
        <taxon>Duplodnaviria</taxon>
        <taxon>Heunggongvirae</taxon>
        <taxon>Uroviricota</taxon>
        <taxon>Caudoviricetes</taxon>
        <taxon>Demerecviridae</taxon>
        <taxon>Markadamsvirinae</taxon>
        <taxon>Tequintavirus</taxon>
        <taxon>Tequintavirus LLS</taxon>
    </lineage>
</organism>
<dbReference type="InterPro" id="IPR003615">
    <property type="entry name" value="HNH_nuc"/>
</dbReference>
<feature type="domain" description="HNH nuclease" evidence="1">
    <location>
        <begin position="64"/>
        <end position="103"/>
    </location>
</feature>
<gene>
    <name evidence="2" type="ORF">lls_36</name>
</gene>
<dbReference type="SUPFAM" id="SSF54060">
    <property type="entry name" value="His-Me finger endonucleases"/>
    <property type="match status" value="1"/>
</dbReference>
<name>A0A1V0DZI4_9CAUD</name>
<evidence type="ECO:0000259" key="1">
    <source>
        <dbReference type="Pfam" id="PF13392"/>
    </source>
</evidence>
<protein>
    <submittedName>
        <fullName evidence="2">Putative HNH endonuclease family protein</fullName>
    </submittedName>
</protein>
<dbReference type="InterPro" id="IPR044925">
    <property type="entry name" value="His-Me_finger_sf"/>
</dbReference>
<keyword evidence="2" id="KW-0255">Endonuclease</keyword>
<accession>A0A1V0DZI4</accession>
<keyword evidence="2" id="KW-0378">Hydrolase</keyword>
<dbReference type="Gene3D" id="3.90.75.20">
    <property type="match status" value="1"/>
</dbReference>
<reference evidence="2 3" key="1">
    <citation type="submission" date="2017-02" db="EMBL/GenBank/DDBJ databases">
        <title>Complete genome sequence of new bacteriophage phiLLS.</title>
        <authorList>
            <person name="Rubi-Rangel L."/>
            <person name="Amarillas L."/>
            <person name="Carrillo H."/>
            <person name="Leon-Felix J."/>
        </authorList>
    </citation>
    <scope>NUCLEOTIDE SEQUENCE [LARGE SCALE GENOMIC DNA]</scope>
</reference>